<dbReference type="PROSITE" id="PS50158">
    <property type="entry name" value="ZF_CCHC"/>
    <property type="match status" value="1"/>
</dbReference>
<evidence type="ECO:0000259" key="6">
    <source>
        <dbReference type="PROSITE" id="PS50158"/>
    </source>
</evidence>
<dbReference type="Pfam" id="PF03101">
    <property type="entry name" value="FAR1"/>
    <property type="match status" value="1"/>
</dbReference>
<dbReference type="GeneID" id="107458091"/>
<name>A0A9C6WMQ5_ARADU</name>
<evidence type="ECO:0000256" key="3">
    <source>
        <dbReference type="ARBA" id="ARBA00022833"/>
    </source>
</evidence>
<feature type="region of interest" description="Disordered" evidence="5">
    <location>
        <begin position="735"/>
        <end position="758"/>
    </location>
</feature>
<evidence type="ECO:0000256" key="4">
    <source>
        <dbReference type="PROSITE-ProRule" id="PRU00047"/>
    </source>
</evidence>
<evidence type="ECO:0000256" key="1">
    <source>
        <dbReference type="ARBA" id="ARBA00022723"/>
    </source>
</evidence>
<dbReference type="PANTHER" id="PTHR47718">
    <property type="entry name" value="OS01G0519700 PROTEIN"/>
    <property type="match status" value="1"/>
</dbReference>
<protein>
    <submittedName>
        <fullName evidence="9">Protein FAR1-RELATED SEQUENCE 5-like</fullName>
    </submittedName>
</protein>
<organism evidence="8 9">
    <name type="scientific">Arachis duranensis</name>
    <name type="common">Wild peanut</name>
    <dbReference type="NCBI Taxonomy" id="130453"/>
    <lineage>
        <taxon>Eukaryota</taxon>
        <taxon>Viridiplantae</taxon>
        <taxon>Streptophyta</taxon>
        <taxon>Embryophyta</taxon>
        <taxon>Tracheophyta</taxon>
        <taxon>Spermatophyta</taxon>
        <taxon>Magnoliopsida</taxon>
        <taxon>eudicotyledons</taxon>
        <taxon>Gunneridae</taxon>
        <taxon>Pentapetalae</taxon>
        <taxon>rosids</taxon>
        <taxon>fabids</taxon>
        <taxon>Fabales</taxon>
        <taxon>Fabaceae</taxon>
        <taxon>Papilionoideae</taxon>
        <taxon>50 kb inversion clade</taxon>
        <taxon>dalbergioids sensu lato</taxon>
        <taxon>Dalbergieae</taxon>
        <taxon>Pterocarpus clade</taxon>
        <taxon>Arachis</taxon>
    </lineage>
</organism>
<evidence type="ECO:0000259" key="7">
    <source>
        <dbReference type="PROSITE" id="PS50966"/>
    </source>
</evidence>
<evidence type="ECO:0000256" key="5">
    <source>
        <dbReference type="SAM" id="MobiDB-lite"/>
    </source>
</evidence>
<dbReference type="PANTHER" id="PTHR47718:SF15">
    <property type="entry name" value="PROTEIN FAR1-RELATED SEQUENCE 5-LIKE"/>
    <property type="match status" value="1"/>
</dbReference>
<accession>A0A9C6WMQ5</accession>
<dbReference type="Proteomes" id="UP000515211">
    <property type="component" value="Chromosome 7"/>
</dbReference>
<evidence type="ECO:0000313" key="8">
    <source>
        <dbReference type="Proteomes" id="UP000515211"/>
    </source>
</evidence>
<feature type="compositionally biased region" description="Polar residues" evidence="5">
    <location>
        <begin position="1"/>
        <end position="15"/>
    </location>
</feature>
<dbReference type="KEGG" id="adu:107458091"/>
<keyword evidence="3" id="KW-0862">Zinc</keyword>
<feature type="region of interest" description="Disordered" evidence="5">
    <location>
        <begin position="1"/>
        <end position="22"/>
    </location>
</feature>
<gene>
    <name evidence="9" type="primary">LOC107458091</name>
</gene>
<dbReference type="AlphaFoldDB" id="A0A9C6WMQ5"/>
<evidence type="ECO:0000256" key="2">
    <source>
        <dbReference type="ARBA" id="ARBA00022771"/>
    </source>
</evidence>
<dbReference type="InterPro" id="IPR004330">
    <property type="entry name" value="FAR1_DNA_bnd_dom"/>
</dbReference>
<feature type="domain" description="CCHC-type" evidence="6">
    <location>
        <begin position="710"/>
        <end position="726"/>
    </location>
</feature>
<dbReference type="InterPro" id="IPR018289">
    <property type="entry name" value="MULE_transposase_dom"/>
</dbReference>
<keyword evidence="2 4" id="KW-0863">Zinc-finger</keyword>
<dbReference type="InterPro" id="IPR007527">
    <property type="entry name" value="Znf_SWIM"/>
</dbReference>
<dbReference type="Pfam" id="PF10551">
    <property type="entry name" value="MULE"/>
    <property type="match status" value="1"/>
</dbReference>
<keyword evidence="1" id="KW-0479">Metal-binding</keyword>
<dbReference type="GO" id="GO:0003676">
    <property type="term" value="F:nucleic acid binding"/>
    <property type="evidence" value="ECO:0007669"/>
    <property type="project" value="InterPro"/>
</dbReference>
<proteinExistence type="predicted"/>
<reference evidence="8" key="1">
    <citation type="journal article" date="2016" name="Nat. Genet.">
        <title>The genome sequences of Arachis duranensis and Arachis ipaensis, the diploid ancestors of cultivated peanut.</title>
        <authorList>
            <person name="Bertioli D.J."/>
            <person name="Cannon S.B."/>
            <person name="Froenicke L."/>
            <person name="Huang G."/>
            <person name="Farmer A.D."/>
            <person name="Cannon E.K."/>
            <person name="Liu X."/>
            <person name="Gao D."/>
            <person name="Clevenger J."/>
            <person name="Dash S."/>
            <person name="Ren L."/>
            <person name="Moretzsohn M.C."/>
            <person name="Shirasawa K."/>
            <person name="Huang W."/>
            <person name="Vidigal B."/>
            <person name="Abernathy B."/>
            <person name="Chu Y."/>
            <person name="Niederhuth C.E."/>
            <person name="Umale P."/>
            <person name="Araujo A.C."/>
            <person name="Kozik A."/>
            <person name="Kim K.D."/>
            <person name="Burow M.D."/>
            <person name="Varshney R.K."/>
            <person name="Wang X."/>
            <person name="Zhang X."/>
            <person name="Barkley N."/>
            <person name="Guimaraes P.M."/>
            <person name="Isobe S."/>
            <person name="Guo B."/>
            <person name="Liao B."/>
            <person name="Stalker H.T."/>
            <person name="Schmitz R.J."/>
            <person name="Scheffler B.E."/>
            <person name="Leal-Bertioli S.C."/>
            <person name="Xun X."/>
            <person name="Jackson S.A."/>
            <person name="Michelmore R."/>
            <person name="Ozias-Akins P."/>
        </authorList>
    </citation>
    <scope>NUCLEOTIDE SEQUENCE [LARGE SCALE GENOMIC DNA]</scope>
    <source>
        <strain evidence="8">cv. V14167</strain>
    </source>
</reference>
<dbReference type="InterPro" id="IPR006564">
    <property type="entry name" value="Znf_PMZ"/>
</dbReference>
<dbReference type="Pfam" id="PF04434">
    <property type="entry name" value="SWIM"/>
    <property type="match status" value="1"/>
</dbReference>
<dbReference type="InterPro" id="IPR001878">
    <property type="entry name" value="Znf_CCHC"/>
</dbReference>
<reference evidence="9" key="2">
    <citation type="submission" date="2025-08" db="UniProtKB">
        <authorList>
            <consortium name="RefSeq"/>
        </authorList>
    </citation>
    <scope>IDENTIFICATION</scope>
    <source>
        <tissue evidence="9">Whole plant</tissue>
    </source>
</reference>
<dbReference type="RefSeq" id="XP_052107478.1">
    <property type="nucleotide sequence ID" value="XM_052251518.1"/>
</dbReference>
<evidence type="ECO:0000313" key="9">
    <source>
        <dbReference type="RefSeq" id="XP_052107478.1"/>
    </source>
</evidence>
<sequence>MNNINQEAISTSANHESAVPEPEDGVLNEETLFDMSMLGDEEGFLNMTQTEAESESAQVPSHVSVEDVLKMEFFTPGEARKFYTSYSRLKGFAIRNSKTVKNAKGDIVRYNFVCNREGFRQKKWLDKLDRKREPKPITRCGYVAEMRIKKNHGNGKWYVSQFVDDHNHTLLPERFVGYLPSHRNMSDAEIAQMNSMRQVGISIPKIYQSFAMQVGGFNLVRFTKQDMHNEVRKQRALQSRDVNATLRFFEHAARNDERLFWKYQVAAGCRMCDIIWSDGRSQEDYEAFGDVLAFDATYGRNKYNLPVIVLSGVNHHNQTCVFAAAMVSCESQDSYKWVLRRFLECMRGKAPKAVITDGDPSMKLAIMHVFPDAHHRLCAWHLLRNATAHVSQPRFTQLFKQCMLADIEVHEFERQWEAMVGECGVREVEWVMDLYSKKLSWATAYIRGRFFAGLRTTSRCESLHAKLGGFVESRYGILDFITNFQRCVDFLRDKEEELDFRSFYGTPVLHTHFQEIERSAVTLYTREVFYRFRETLKRAVRFNIVDREDCENGCCYVIQKYRRPESTWQVLHQPQNGTFECNCRRMESYGIPCVHIIVVLVGIDIGYLPETLVLKRWCRNAKNNVTFVRQVTETGDAASRYRSRLGAFVDQCKHLAKVACLREEDYKITEDVNTQPNGEGGGGINDPVCVRTKGTGRGNVSQQTKGPKKRKCSACGKLGHRRTRCPIGADLRPGCRGSQRVPKGRQAEAQATPSQTTRPDHLNCFASEVATGQWLLSSVYHFAVIKKFIIF</sequence>
<keyword evidence="8" id="KW-1185">Reference proteome</keyword>
<dbReference type="GO" id="GO:0008270">
    <property type="term" value="F:zinc ion binding"/>
    <property type="evidence" value="ECO:0007669"/>
    <property type="project" value="UniProtKB-KW"/>
</dbReference>
<feature type="domain" description="SWIM-type" evidence="7">
    <location>
        <begin position="568"/>
        <end position="604"/>
    </location>
</feature>
<dbReference type="PROSITE" id="PS50966">
    <property type="entry name" value="ZF_SWIM"/>
    <property type="match status" value="1"/>
</dbReference>
<dbReference type="SMART" id="SM00575">
    <property type="entry name" value="ZnF_PMZ"/>
    <property type="match status" value="1"/>
</dbReference>